<dbReference type="AlphaFoldDB" id="U4LHT3"/>
<dbReference type="Proteomes" id="UP000018144">
    <property type="component" value="Unassembled WGS sequence"/>
</dbReference>
<name>U4LHT3_PYROM</name>
<dbReference type="EMBL" id="HF936373">
    <property type="protein sequence ID" value="CCX16223.1"/>
    <property type="molecule type" value="Genomic_DNA"/>
</dbReference>
<protein>
    <submittedName>
        <fullName evidence="1">Uncharacterized protein</fullName>
    </submittedName>
</protein>
<sequence>MDYIIYVNSLDQTEYLIHTASITIISCGDTMLLRPRLSPSLCDMLMCDHNPSSGCSRPKVIPTSRQTTSTYGAADDPIYVGEQAANEVTYLPYDVCYLWYLLSLESAIYEVGYVRIPYCKAKKDDS</sequence>
<reference evidence="1 2" key="1">
    <citation type="journal article" date="2013" name="PLoS Genet.">
        <title>The genome and development-dependent transcriptomes of Pyronema confluens: a window into fungal evolution.</title>
        <authorList>
            <person name="Traeger S."/>
            <person name="Altegoer F."/>
            <person name="Freitag M."/>
            <person name="Gabaldon T."/>
            <person name="Kempken F."/>
            <person name="Kumar A."/>
            <person name="Marcet-Houben M."/>
            <person name="Poggeler S."/>
            <person name="Stajich J.E."/>
            <person name="Nowrousian M."/>
        </authorList>
    </citation>
    <scope>NUCLEOTIDE SEQUENCE [LARGE SCALE GENOMIC DNA]</scope>
    <source>
        <strain evidence="2">CBS 100304</strain>
        <tissue evidence="1">Vegetative mycelium</tissue>
    </source>
</reference>
<evidence type="ECO:0000313" key="1">
    <source>
        <dbReference type="EMBL" id="CCX16223.1"/>
    </source>
</evidence>
<accession>U4LHT3</accession>
<evidence type="ECO:0000313" key="2">
    <source>
        <dbReference type="Proteomes" id="UP000018144"/>
    </source>
</evidence>
<gene>
    <name evidence="1" type="ORF">PCON_02819</name>
</gene>
<proteinExistence type="predicted"/>
<organism evidence="1 2">
    <name type="scientific">Pyronema omphalodes (strain CBS 100304)</name>
    <name type="common">Pyronema confluens</name>
    <dbReference type="NCBI Taxonomy" id="1076935"/>
    <lineage>
        <taxon>Eukaryota</taxon>
        <taxon>Fungi</taxon>
        <taxon>Dikarya</taxon>
        <taxon>Ascomycota</taxon>
        <taxon>Pezizomycotina</taxon>
        <taxon>Pezizomycetes</taxon>
        <taxon>Pezizales</taxon>
        <taxon>Pyronemataceae</taxon>
        <taxon>Pyronema</taxon>
    </lineage>
</organism>
<keyword evidence="2" id="KW-1185">Reference proteome</keyword>